<dbReference type="Pfam" id="PF03407">
    <property type="entry name" value="Nucleotid_trans"/>
    <property type="match status" value="1"/>
</dbReference>
<feature type="compositionally biased region" description="Low complexity" evidence="1">
    <location>
        <begin position="327"/>
        <end position="350"/>
    </location>
</feature>
<dbReference type="GO" id="GO:0005794">
    <property type="term" value="C:Golgi apparatus"/>
    <property type="evidence" value="ECO:0007669"/>
    <property type="project" value="TreeGrafter"/>
</dbReference>
<name>A0A388KZJ8_CHABU</name>
<evidence type="ECO:0000313" key="4">
    <source>
        <dbReference type="Proteomes" id="UP000265515"/>
    </source>
</evidence>
<dbReference type="AlphaFoldDB" id="A0A388KZJ8"/>
<feature type="compositionally biased region" description="Gly residues" evidence="1">
    <location>
        <begin position="485"/>
        <end position="494"/>
    </location>
</feature>
<feature type="compositionally biased region" description="Basic and acidic residues" evidence="1">
    <location>
        <begin position="495"/>
        <end position="508"/>
    </location>
</feature>
<feature type="compositionally biased region" description="Acidic residues" evidence="1">
    <location>
        <begin position="98"/>
        <end position="110"/>
    </location>
</feature>
<feature type="region of interest" description="Disordered" evidence="1">
    <location>
        <begin position="43"/>
        <end position="68"/>
    </location>
</feature>
<feature type="compositionally biased region" description="Low complexity" evidence="1">
    <location>
        <begin position="87"/>
        <end position="97"/>
    </location>
</feature>
<comment type="caution">
    <text evidence="3">The sequence shown here is derived from an EMBL/GenBank/DDBJ whole genome shotgun (WGS) entry which is preliminary data.</text>
</comment>
<feature type="region of interest" description="Disordered" evidence="1">
    <location>
        <begin position="407"/>
        <end position="510"/>
    </location>
</feature>
<feature type="region of interest" description="Disordered" evidence="1">
    <location>
        <begin position="83"/>
        <end position="116"/>
    </location>
</feature>
<gene>
    <name evidence="3" type="ORF">CBR_g20042</name>
</gene>
<feature type="compositionally biased region" description="Basic and acidic residues" evidence="1">
    <location>
        <begin position="423"/>
        <end position="434"/>
    </location>
</feature>
<feature type="region of interest" description="Disordered" evidence="1">
    <location>
        <begin position="177"/>
        <end position="221"/>
    </location>
</feature>
<feature type="compositionally biased region" description="Basic and acidic residues" evidence="1">
    <location>
        <begin position="448"/>
        <end position="459"/>
    </location>
</feature>
<feature type="region of interest" description="Disordered" evidence="1">
    <location>
        <begin position="602"/>
        <end position="621"/>
    </location>
</feature>
<feature type="region of interest" description="Disordered" evidence="1">
    <location>
        <begin position="327"/>
        <end position="351"/>
    </location>
</feature>
<accession>A0A388KZJ8</accession>
<evidence type="ECO:0000256" key="1">
    <source>
        <dbReference type="SAM" id="MobiDB-lite"/>
    </source>
</evidence>
<protein>
    <recommendedName>
        <fullName evidence="2">Nucleotide-diphospho-sugar transferase domain-containing protein</fullName>
    </recommendedName>
</protein>
<dbReference type="STRING" id="69332.A0A388KZJ8"/>
<sequence>MIHWAYPSSVAVHPIDTPDPDHPIQRSGVVRVDDGRDEEHGVLNIVPVGHPGDGDRDTDEDKDQHKDDMWHPTLDLMQWEVQDRSRSAAVDSEGSSEVSDEDSPEGSAEDPVERSNWERLLTVKASNYGDASLPRVATAAQGGGRKVVPTTSDSSLSSGIENLANDHGQVERIPLATRPAAASASVTGQSPSKVEGRESKESGESGGPHHHTQLLLGPGGENASLTPILDENWREEEKVAVEGCTTPYALKPFLDRLAVNNTIVICTMNWGFRALFVNWLISVDKIGMSENVLVFAEDVVSWTFLENHWPGHAVLLCRSAPSGIPTSDSPAGAAAARSAEGTSSRTTGSRDIPRELGVQYWNSEGYGKVVRGRPFNILACLRHGYSVLYTDVDTVFMKNPIPFITGQTGGGGVGGGDGEGEMGEGRGTRTREEGGGGEGGGDGEGEMGEGRGTTRREEGGGGGSIVRESGESIHSSVARSLRAAAGGGGGGGRGGGREALGERERGGGECEGDMDAAGAWDGPLRDEMFNGFDCLPLASWWKDINICTYFMFYRPTRLSMHLMRQWIRRMWPTNGSSSGPARQNQPPFNDVLEDFRSFFEEKKMKKKKQKRGEGGEGGEGGAEEQLRFRFRVLPSKVFPSGHTIKFPEERSKWIRYGGGDPLVYHANYLLGLTEKRAGLQNNSLWFVNEAPDGTVEWPQLRGG</sequence>
<keyword evidence="4" id="KW-1185">Reference proteome</keyword>
<reference evidence="3 4" key="1">
    <citation type="journal article" date="2018" name="Cell">
        <title>The Chara Genome: Secondary Complexity and Implications for Plant Terrestrialization.</title>
        <authorList>
            <person name="Nishiyama T."/>
            <person name="Sakayama H."/>
            <person name="Vries J.D."/>
            <person name="Buschmann H."/>
            <person name="Saint-Marcoux D."/>
            <person name="Ullrich K.K."/>
            <person name="Haas F.B."/>
            <person name="Vanderstraeten L."/>
            <person name="Becker D."/>
            <person name="Lang D."/>
            <person name="Vosolsobe S."/>
            <person name="Rombauts S."/>
            <person name="Wilhelmsson P.K.I."/>
            <person name="Janitza P."/>
            <person name="Kern R."/>
            <person name="Heyl A."/>
            <person name="Rumpler F."/>
            <person name="Villalobos L.I.A.C."/>
            <person name="Clay J.M."/>
            <person name="Skokan R."/>
            <person name="Toyoda A."/>
            <person name="Suzuki Y."/>
            <person name="Kagoshima H."/>
            <person name="Schijlen E."/>
            <person name="Tajeshwar N."/>
            <person name="Catarino B."/>
            <person name="Hetherington A.J."/>
            <person name="Saltykova A."/>
            <person name="Bonnot C."/>
            <person name="Breuninger H."/>
            <person name="Symeonidi A."/>
            <person name="Radhakrishnan G.V."/>
            <person name="Van Nieuwerburgh F."/>
            <person name="Deforce D."/>
            <person name="Chang C."/>
            <person name="Karol K.G."/>
            <person name="Hedrich R."/>
            <person name="Ulvskov P."/>
            <person name="Glockner G."/>
            <person name="Delwiche C.F."/>
            <person name="Petrasek J."/>
            <person name="Van de Peer Y."/>
            <person name="Friml J."/>
            <person name="Beilby M."/>
            <person name="Dolan L."/>
            <person name="Kohara Y."/>
            <person name="Sugano S."/>
            <person name="Fujiyama A."/>
            <person name="Delaux P.-M."/>
            <person name="Quint M."/>
            <person name="TheiBen G."/>
            <person name="Hagemann M."/>
            <person name="Harholt J."/>
            <person name="Dunand C."/>
            <person name="Zachgo S."/>
            <person name="Langdale J."/>
            <person name="Maumus F."/>
            <person name="Straeten D.V.D."/>
            <person name="Gould S.B."/>
            <person name="Rensing S.A."/>
        </authorList>
    </citation>
    <scope>NUCLEOTIDE SEQUENCE [LARGE SCALE GENOMIC DNA]</scope>
    <source>
        <strain evidence="3 4">S276</strain>
    </source>
</reference>
<proteinExistence type="predicted"/>
<dbReference type="PANTHER" id="PTHR47032">
    <property type="entry name" value="UDP-D-XYLOSE:L-FUCOSE ALPHA-1,3-D-XYLOSYLTRANSFERASE-RELATED"/>
    <property type="match status" value="1"/>
</dbReference>
<dbReference type="EMBL" id="BFEA01000224">
    <property type="protein sequence ID" value="GBG75412.1"/>
    <property type="molecule type" value="Genomic_DNA"/>
</dbReference>
<dbReference type="Proteomes" id="UP000265515">
    <property type="component" value="Unassembled WGS sequence"/>
</dbReference>
<feature type="domain" description="Nucleotide-diphospho-sugar transferase" evidence="2">
    <location>
        <begin position="352"/>
        <end position="404"/>
    </location>
</feature>
<dbReference type="InterPro" id="IPR052636">
    <property type="entry name" value="UDP-D-xylose:L-fucose_XylT"/>
</dbReference>
<dbReference type="Gramene" id="GBG75412">
    <property type="protein sequence ID" value="GBG75412"/>
    <property type="gene ID" value="CBR_g20042"/>
</dbReference>
<feature type="region of interest" description="Disordered" evidence="1">
    <location>
        <begin position="138"/>
        <end position="161"/>
    </location>
</feature>
<feature type="compositionally biased region" description="Basic and acidic residues" evidence="1">
    <location>
        <begin position="194"/>
        <end position="203"/>
    </location>
</feature>
<evidence type="ECO:0000259" key="2">
    <source>
        <dbReference type="Pfam" id="PF03407"/>
    </source>
</evidence>
<dbReference type="OrthoDB" id="540503at2759"/>
<dbReference type="GO" id="GO:0016757">
    <property type="term" value="F:glycosyltransferase activity"/>
    <property type="evidence" value="ECO:0007669"/>
    <property type="project" value="TreeGrafter"/>
</dbReference>
<organism evidence="3 4">
    <name type="scientific">Chara braunii</name>
    <name type="common">Braun's stonewort</name>
    <dbReference type="NCBI Taxonomy" id="69332"/>
    <lineage>
        <taxon>Eukaryota</taxon>
        <taxon>Viridiplantae</taxon>
        <taxon>Streptophyta</taxon>
        <taxon>Charophyceae</taxon>
        <taxon>Charales</taxon>
        <taxon>Characeae</taxon>
        <taxon>Chara</taxon>
    </lineage>
</organism>
<feature type="compositionally biased region" description="Polar residues" evidence="1">
    <location>
        <begin position="149"/>
        <end position="160"/>
    </location>
</feature>
<evidence type="ECO:0000313" key="3">
    <source>
        <dbReference type="EMBL" id="GBG75412.1"/>
    </source>
</evidence>
<feature type="compositionally biased region" description="Gly residues" evidence="1">
    <location>
        <begin position="407"/>
        <end position="417"/>
    </location>
</feature>
<dbReference type="PANTHER" id="PTHR47032:SF1">
    <property type="entry name" value="UDP-D-XYLOSE:L-FUCOSE ALPHA-1,3-D-XYLOSYLTRANSFERASE-RELATED"/>
    <property type="match status" value="1"/>
</dbReference>
<dbReference type="InterPro" id="IPR005069">
    <property type="entry name" value="Nucl-diP-sugar_transferase"/>
</dbReference>